<proteinExistence type="predicted"/>
<evidence type="ECO:0000313" key="2">
    <source>
        <dbReference type="Proteomes" id="UP000027583"/>
    </source>
</evidence>
<name>A0A060QKQ7_9PROT</name>
<dbReference type="AlphaFoldDB" id="A0A060QKQ7"/>
<dbReference type="EMBL" id="CBLX010000009">
    <property type="protein sequence ID" value="CDG39647.1"/>
    <property type="molecule type" value="Genomic_DNA"/>
</dbReference>
<gene>
    <name evidence="1" type="ORF">ASAP_1602</name>
</gene>
<dbReference type="eggNOG" id="ENOG502ZC7P">
    <property type="taxonomic scope" value="Bacteria"/>
</dbReference>
<reference evidence="1 2" key="1">
    <citation type="journal article" date="2014" name="Genome Biol. Evol.">
        <title>Acetic acid bacteria genomes reveal functional traits for adaptation to life in insect guts.</title>
        <authorList>
            <person name="Chouaia B."/>
            <person name="Gaiarsa S."/>
            <person name="Crotti E."/>
            <person name="Comandatore F."/>
            <person name="Degli Esposti M."/>
            <person name="Ricci I."/>
            <person name="Alma A."/>
            <person name="Favia G."/>
            <person name="Bandi C."/>
            <person name="Daffonchio D."/>
        </authorList>
    </citation>
    <scope>NUCLEOTIDE SEQUENCE [LARGE SCALE GENOMIC DNA]</scope>
    <source>
        <strain evidence="1 2">SF2.1</strain>
    </source>
</reference>
<dbReference type="Proteomes" id="UP000027583">
    <property type="component" value="Unassembled WGS sequence"/>
</dbReference>
<sequence>MVLSAGYQGNAATIFSGTIAQTRHGRENPVDTFIDIFASSNEQSYATATTQQVLAPGWQWKDVQSQAVTDMADDNIAAGAFPDISGSGARPKVMYGMTRDICRVAGTSTGSAWNVSDGALNFNQITAMQKGGGGKSIALTPKSGLVGIPVQVPGGVQATCLLNPDLQVGVNVTLNDSLVLGQQADLSYGATDGGNFEYTTDNGVTRRTVMGISPTGSYSVVFVEHIGDTRGDPWYSTITCIATDVSAVQSRSLLGAF</sequence>
<comment type="caution">
    <text evidence="1">The sequence shown here is derived from an EMBL/GenBank/DDBJ whole genome shotgun (WGS) entry which is preliminary data.</text>
</comment>
<accession>A0A060QKQ7</accession>
<protein>
    <submittedName>
        <fullName evidence="1">Bacteriophage protein</fullName>
    </submittedName>
</protein>
<reference evidence="1 2" key="2">
    <citation type="journal article" date="2014" name="PLoS ONE">
        <title>Evolution of mitochondria reconstructed from the energy metabolism of living bacteria.</title>
        <authorList>
            <person name="Degli Esposti M."/>
            <person name="Chouaia B."/>
            <person name="Comandatore F."/>
            <person name="Crotti E."/>
            <person name="Sassera D."/>
            <person name="Lievens P.M."/>
            <person name="Daffonchio D."/>
            <person name="Bandi C."/>
        </authorList>
    </citation>
    <scope>NUCLEOTIDE SEQUENCE [LARGE SCALE GENOMIC DNA]</scope>
    <source>
        <strain evidence="1 2">SF2.1</strain>
    </source>
</reference>
<organism evidence="1 2">
    <name type="scientific">Asaia bogorensis</name>
    <dbReference type="NCBI Taxonomy" id="91915"/>
    <lineage>
        <taxon>Bacteria</taxon>
        <taxon>Pseudomonadati</taxon>
        <taxon>Pseudomonadota</taxon>
        <taxon>Alphaproteobacteria</taxon>
        <taxon>Acetobacterales</taxon>
        <taxon>Acetobacteraceae</taxon>
        <taxon>Asaia</taxon>
    </lineage>
</organism>
<evidence type="ECO:0000313" key="1">
    <source>
        <dbReference type="EMBL" id="CDG39647.1"/>
    </source>
</evidence>